<evidence type="ECO:0000313" key="1">
    <source>
        <dbReference type="EMBL" id="CBI38275.3"/>
    </source>
</evidence>
<dbReference type="HOGENOM" id="CLU_2946380_0_0_1"/>
<organism evidence="1 2">
    <name type="scientific">Vitis vinifera</name>
    <name type="common">Grape</name>
    <dbReference type="NCBI Taxonomy" id="29760"/>
    <lineage>
        <taxon>Eukaryota</taxon>
        <taxon>Viridiplantae</taxon>
        <taxon>Streptophyta</taxon>
        <taxon>Embryophyta</taxon>
        <taxon>Tracheophyta</taxon>
        <taxon>Spermatophyta</taxon>
        <taxon>Magnoliopsida</taxon>
        <taxon>eudicotyledons</taxon>
        <taxon>Gunneridae</taxon>
        <taxon>Pentapetalae</taxon>
        <taxon>rosids</taxon>
        <taxon>Vitales</taxon>
        <taxon>Vitaceae</taxon>
        <taxon>Viteae</taxon>
        <taxon>Vitis</taxon>
    </lineage>
</organism>
<dbReference type="PaxDb" id="29760-VIT_00s0174g00010.t01"/>
<accession>D7U6A6</accession>
<protein>
    <submittedName>
        <fullName evidence="1">Uncharacterized protein</fullName>
    </submittedName>
</protein>
<reference evidence="2" key="1">
    <citation type="journal article" date="2007" name="Nature">
        <title>The grapevine genome sequence suggests ancestral hexaploidization in major angiosperm phyla.</title>
        <authorList>
            <consortium name="The French-Italian Public Consortium for Grapevine Genome Characterization."/>
            <person name="Jaillon O."/>
            <person name="Aury J.-M."/>
            <person name="Noel B."/>
            <person name="Policriti A."/>
            <person name="Clepet C."/>
            <person name="Casagrande A."/>
            <person name="Choisne N."/>
            <person name="Aubourg S."/>
            <person name="Vitulo N."/>
            <person name="Jubin C."/>
            <person name="Vezzi A."/>
            <person name="Legeai F."/>
            <person name="Hugueney P."/>
            <person name="Dasilva C."/>
            <person name="Horner D."/>
            <person name="Mica E."/>
            <person name="Jublot D."/>
            <person name="Poulain J."/>
            <person name="Bruyere C."/>
            <person name="Billault A."/>
            <person name="Segurens B."/>
            <person name="Gouyvenoux M."/>
            <person name="Ugarte E."/>
            <person name="Cattonaro F."/>
            <person name="Anthouard V."/>
            <person name="Vico V."/>
            <person name="Del Fabbro C."/>
            <person name="Alaux M."/>
            <person name="Di Gaspero G."/>
            <person name="Dumas V."/>
            <person name="Felice N."/>
            <person name="Paillard S."/>
            <person name="Juman I."/>
            <person name="Moroldo M."/>
            <person name="Scalabrin S."/>
            <person name="Canaguier A."/>
            <person name="Le Clainche I."/>
            <person name="Malacrida G."/>
            <person name="Durand E."/>
            <person name="Pesole G."/>
            <person name="Laucou V."/>
            <person name="Chatelet P."/>
            <person name="Merdinoglu D."/>
            <person name="Delledonne M."/>
            <person name="Pezzotti M."/>
            <person name="Lecharny A."/>
            <person name="Scarpelli C."/>
            <person name="Artiguenave F."/>
            <person name="Pe M.E."/>
            <person name="Valle G."/>
            <person name="Morgante M."/>
            <person name="Caboche M."/>
            <person name="Adam-Blondon A.-F."/>
            <person name="Weissenbach J."/>
            <person name="Quetier F."/>
            <person name="Wincker P."/>
        </authorList>
    </citation>
    <scope>NUCLEOTIDE SEQUENCE [LARGE SCALE GENOMIC DNA]</scope>
    <source>
        <strain evidence="2">cv. Pinot noir / PN40024</strain>
    </source>
</reference>
<dbReference type="Proteomes" id="UP000009183">
    <property type="component" value="Unassembled WGS sequence, unordered"/>
</dbReference>
<keyword evidence="2" id="KW-1185">Reference proteome</keyword>
<name>D7U6A6_VITVI</name>
<proteinExistence type="predicted"/>
<gene>
    <name evidence="1" type="ORF">VIT_00s0174g00010</name>
</gene>
<dbReference type="AlphaFoldDB" id="D7U6A6"/>
<evidence type="ECO:0000313" key="2">
    <source>
        <dbReference type="Proteomes" id="UP000009183"/>
    </source>
</evidence>
<dbReference type="EMBL" id="FN596519">
    <property type="protein sequence ID" value="CBI38275.3"/>
    <property type="molecule type" value="Genomic_DNA"/>
</dbReference>
<dbReference type="InParanoid" id="D7U6A6"/>
<sequence>MKIPLKQLHSSCPARESLFPKTKPYFKNPFSVNFSSYVSLSLKPRILPPSASHCSKAFLT</sequence>